<evidence type="ECO:0000256" key="2">
    <source>
        <dbReference type="ARBA" id="ARBA00013095"/>
    </source>
</evidence>
<reference evidence="9 10" key="1">
    <citation type="submission" date="2024-04" db="EMBL/GenBank/DDBJ databases">
        <title>Phyllosticta paracitricarpa is synonymous to the EU quarantine fungus P. citricarpa based on phylogenomic analyses.</title>
        <authorList>
            <consortium name="Lawrence Berkeley National Laboratory"/>
            <person name="Van Ingen-Buijs V.A."/>
            <person name="Van Westerhoven A.C."/>
            <person name="Haridas S."/>
            <person name="Skiadas P."/>
            <person name="Martin F."/>
            <person name="Groenewald J.Z."/>
            <person name="Crous P.W."/>
            <person name="Seidl M.F."/>
        </authorList>
    </citation>
    <scope>NUCLEOTIDE SEQUENCE [LARGE SCALE GENOMIC DNA]</scope>
    <source>
        <strain evidence="9 10">CBS 123374</strain>
    </source>
</reference>
<dbReference type="PANTHER" id="PTHR48250">
    <property type="entry name" value="CUTINASE 2-RELATED"/>
    <property type="match status" value="1"/>
</dbReference>
<protein>
    <recommendedName>
        <fullName evidence="2">cutinase</fullName>
        <ecNumber evidence="2">3.1.1.74</ecNumber>
    </recommendedName>
</protein>
<evidence type="ECO:0000256" key="4">
    <source>
        <dbReference type="ARBA" id="ARBA00022729"/>
    </source>
</evidence>
<gene>
    <name evidence="9" type="ORF">HDK90DRAFT_554505</name>
</gene>
<evidence type="ECO:0000313" key="9">
    <source>
        <dbReference type="EMBL" id="KAK8231948.1"/>
    </source>
</evidence>
<dbReference type="SMART" id="SM01110">
    <property type="entry name" value="Cutinase"/>
    <property type="match status" value="1"/>
</dbReference>
<proteinExistence type="inferred from homology"/>
<name>A0ABR1YJK7_9PEZI</name>
<keyword evidence="5" id="KW-0378">Hydrolase</keyword>
<evidence type="ECO:0000256" key="8">
    <source>
        <dbReference type="SAM" id="SignalP"/>
    </source>
</evidence>
<dbReference type="InterPro" id="IPR029058">
    <property type="entry name" value="AB_hydrolase_fold"/>
</dbReference>
<comment type="caution">
    <text evidence="9">The sequence shown here is derived from an EMBL/GenBank/DDBJ whole genome shotgun (WGS) entry which is preliminary data.</text>
</comment>
<feature type="chain" id="PRO_5045286309" description="cutinase" evidence="8">
    <location>
        <begin position="21"/>
        <end position="228"/>
    </location>
</feature>
<dbReference type="InterPro" id="IPR011150">
    <property type="entry name" value="Cutinase_monf"/>
</dbReference>
<dbReference type="Proteomes" id="UP001492380">
    <property type="component" value="Unassembled WGS sequence"/>
</dbReference>
<feature type="signal peptide" evidence="8">
    <location>
        <begin position="1"/>
        <end position="20"/>
    </location>
</feature>
<comment type="catalytic activity">
    <reaction evidence="7">
        <text>cutin + H2O = cutin monomers.</text>
        <dbReference type="EC" id="3.1.1.74"/>
    </reaction>
</comment>
<dbReference type="SUPFAM" id="SSF53474">
    <property type="entry name" value="alpha/beta-Hydrolases"/>
    <property type="match status" value="1"/>
</dbReference>
<dbReference type="EC" id="3.1.1.74" evidence="2"/>
<dbReference type="PANTHER" id="PTHR48250:SF1">
    <property type="entry name" value="CUTINASE"/>
    <property type="match status" value="1"/>
</dbReference>
<dbReference type="EMBL" id="JBBWRZ010000007">
    <property type="protein sequence ID" value="KAK8231948.1"/>
    <property type="molecule type" value="Genomic_DNA"/>
</dbReference>
<keyword evidence="3" id="KW-0719">Serine esterase</keyword>
<accession>A0ABR1YJK7</accession>
<keyword evidence="10" id="KW-1185">Reference proteome</keyword>
<keyword evidence="6" id="KW-1015">Disulfide bond</keyword>
<dbReference type="Gene3D" id="3.40.50.1820">
    <property type="entry name" value="alpha/beta hydrolase"/>
    <property type="match status" value="1"/>
</dbReference>
<evidence type="ECO:0000256" key="7">
    <source>
        <dbReference type="ARBA" id="ARBA00034045"/>
    </source>
</evidence>
<evidence type="ECO:0000256" key="3">
    <source>
        <dbReference type="ARBA" id="ARBA00022487"/>
    </source>
</evidence>
<dbReference type="Pfam" id="PF01083">
    <property type="entry name" value="Cutinase"/>
    <property type="match status" value="1"/>
</dbReference>
<comment type="similarity">
    <text evidence="1">Belongs to the cutinase family.</text>
</comment>
<keyword evidence="4 8" id="KW-0732">Signal</keyword>
<dbReference type="PRINTS" id="PR00129">
    <property type="entry name" value="CUTINASE"/>
</dbReference>
<dbReference type="InterPro" id="IPR000675">
    <property type="entry name" value="Cutinase/axe"/>
</dbReference>
<sequence>MVLLLKSSLLLSACLGLAIAAAVPRYDEFEWEQGMINRRSNVDIKAELETDDKGAIGGKCASIMVVFARGTTEVAPLGTIVGPPLEDALMAMAGKKDVKVMGVDYPADVAGFLAGGDAGGSNMMAQMVKATVKSCPKSKVAMVGYSQGGQLVHNAAAELDASTAARVSSAVIFGDPDFPKPIPKIAENKQKVFCAKGDAICQGQALILPPHLSYGSDTPAAAEFIMAN</sequence>
<organism evidence="9 10">
    <name type="scientific">Phyllosticta capitalensis</name>
    <dbReference type="NCBI Taxonomy" id="121624"/>
    <lineage>
        <taxon>Eukaryota</taxon>
        <taxon>Fungi</taxon>
        <taxon>Dikarya</taxon>
        <taxon>Ascomycota</taxon>
        <taxon>Pezizomycotina</taxon>
        <taxon>Dothideomycetes</taxon>
        <taxon>Dothideomycetes incertae sedis</taxon>
        <taxon>Botryosphaeriales</taxon>
        <taxon>Phyllostictaceae</taxon>
        <taxon>Phyllosticta</taxon>
    </lineage>
</organism>
<evidence type="ECO:0000313" key="10">
    <source>
        <dbReference type="Proteomes" id="UP001492380"/>
    </source>
</evidence>
<evidence type="ECO:0000256" key="6">
    <source>
        <dbReference type="ARBA" id="ARBA00023157"/>
    </source>
</evidence>
<evidence type="ECO:0000256" key="1">
    <source>
        <dbReference type="ARBA" id="ARBA00007534"/>
    </source>
</evidence>
<evidence type="ECO:0000256" key="5">
    <source>
        <dbReference type="ARBA" id="ARBA00022801"/>
    </source>
</evidence>